<dbReference type="InParanoid" id="G2XT59"/>
<gene>
    <name evidence="1" type="ORF">BofuT4_uP010210.1</name>
</gene>
<reference evidence="2" key="1">
    <citation type="journal article" date="2011" name="PLoS Genet.">
        <title>Genomic analysis of the necrotrophic fungal pathogens Sclerotinia sclerotiorum and Botrytis cinerea.</title>
        <authorList>
            <person name="Amselem J."/>
            <person name="Cuomo C.A."/>
            <person name="van Kan J.A."/>
            <person name="Viaud M."/>
            <person name="Benito E.P."/>
            <person name="Couloux A."/>
            <person name="Coutinho P.M."/>
            <person name="de Vries R.P."/>
            <person name="Dyer P.S."/>
            <person name="Fillinger S."/>
            <person name="Fournier E."/>
            <person name="Gout L."/>
            <person name="Hahn M."/>
            <person name="Kohn L."/>
            <person name="Lapalu N."/>
            <person name="Plummer K.M."/>
            <person name="Pradier J.M."/>
            <person name="Quevillon E."/>
            <person name="Sharon A."/>
            <person name="Simon A."/>
            <person name="ten Have A."/>
            <person name="Tudzynski B."/>
            <person name="Tudzynski P."/>
            <person name="Wincker P."/>
            <person name="Andrew M."/>
            <person name="Anthouard V."/>
            <person name="Beever R.E."/>
            <person name="Beffa R."/>
            <person name="Benoit I."/>
            <person name="Bouzid O."/>
            <person name="Brault B."/>
            <person name="Chen Z."/>
            <person name="Choquer M."/>
            <person name="Collemare J."/>
            <person name="Cotton P."/>
            <person name="Danchin E.G."/>
            <person name="Da Silva C."/>
            <person name="Gautier A."/>
            <person name="Giraud C."/>
            <person name="Giraud T."/>
            <person name="Gonzalez C."/>
            <person name="Grossetete S."/>
            <person name="Guldener U."/>
            <person name="Henrissat B."/>
            <person name="Howlett B.J."/>
            <person name="Kodira C."/>
            <person name="Kretschmer M."/>
            <person name="Lappartient A."/>
            <person name="Leroch M."/>
            <person name="Levis C."/>
            <person name="Mauceli E."/>
            <person name="Neuveglise C."/>
            <person name="Oeser B."/>
            <person name="Pearson M."/>
            <person name="Poulain J."/>
            <person name="Poussereau N."/>
            <person name="Quesneville H."/>
            <person name="Rascle C."/>
            <person name="Schumacher J."/>
            <person name="Segurens B."/>
            <person name="Sexton A."/>
            <person name="Silva E."/>
            <person name="Sirven C."/>
            <person name="Soanes D.M."/>
            <person name="Talbot N.J."/>
            <person name="Templeton M."/>
            <person name="Yandava C."/>
            <person name="Yarden O."/>
            <person name="Zeng Q."/>
            <person name="Rollins J.A."/>
            <person name="Lebrun M.H."/>
            <person name="Dickman M."/>
        </authorList>
    </citation>
    <scope>NUCLEOTIDE SEQUENCE [LARGE SCALE GENOMIC DNA]</scope>
    <source>
        <strain evidence="2">T4</strain>
    </source>
</reference>
<evidence type="ECO:0000313" key="2">
    <source>
        <dbReference type="Proteomes" id="UP000008177"/>
    </source>
</evidence>
<dbReference type="AlphaFoldDB" id="G2XT59"/>
<dbReference type="Proteomes" id="UP000008177">
    <property type="component" value="Unplaced contigs"/>
</dbReference>
<protein>
    <submittedName>
        <fullName evidence="1">Uncharacterized protein</fullName>
    </submittedName>
</protein>
<dbReference type="HOGENOM" id="CLU_3299247_0_0_1"/>
<dbReference type="EMBL" id="FQ790265">
    <property type="protein sequence ID" value="CCD43773.1"/>
    <property type="molecule type" value="Genomic_DNA"/>
</dbReference>
<evidence type="ECO:0000313" key="1">
    <source>
        <dbReference type="EMBL" id="CCD43773.1"/>
    </source>
</evidence>
<organism evidence="1 2">
    <name type="scientific">Botryotinia fuckeliana (strain T4)</name>
    <name type="common">Noble rot fungus</name>
    <name type="synonym">Botrytis cinerea</name>
    <dbReference type="NCBI Taxonomy" id="999810"/>
    <lineage>
        <taxon>Eukaryota</taxon>
        <taxon>Fungi</taxon>
        <taxon>Dikarya</taxon>
        <taxon>Ascomycota</taxon>
        <taxon>Pezizomycotina</taxon>
        <taxon>Leotiomycetes</taxon>
        <taxon>Helotiales</taxon>
        <taxon>Sclerotiniaceae</taxon>
        <taxon>Botrytis</taxon>
    </lineage>
</organism>
<proteinExistence type="predicted"/>
<sequence>MPKGLMLKDILGLVSTPDTVLRVKIKFSRLAKQTALVVFN</sequence>
<name>G2XT59_BOTF4</name>
<accession>G2XT59</accession>